<sequence>MVPKVSSKFARRLLPLGSNLIETSTKKPIVGNGATNLGNRCDTFTMLTYNMLSPYYMWPQVYTYVPDKFKEWSYRHALLEKEILNKYRADIMCVQELTWKDYDSFWQEHLEQDLNYGSSFIAKTPPKYWQRPENEMDGVGIFYNREKFDHISSTSIYLSDMIGIFNIKELNYLKSTIITLTNGAGEPVGKESLLNVLHSRNQVCLFVSLMHRKTKTLFVVINTHLYWKYDEVKLCQCLTIMRKLDRIIRQLLMGIEGATYSKIKILFTGDLNSLPDSPVVNFLKGDVVSRADFNLVNPLRPYLNRYIYQDTSENAFDYTCYSGKLKGIFDYIWYHDTDFRLKKVLTGIEVTEELKYLQQFGLPNEYHPSDHIPVLTEFELLS</sequence>
<keyword evidence="3" id="KW-1185">Reference proteome</keyword>
<dbReference type="STRING" id="1230905.A0A1G4JZ66"/>
<gene>
    <name evidence="2" type="ORF">LAMI_0F06854G</name>
</gene>
<reference evidence="3" key="1">
    <citation type="submission" date="2016-03" db="EMBL/GenBank/DDBJ databases">
        <authorList>
            <person name="Devillers H."/>
        </authorList>
    </citation>
    <scope>NUCLEOTIDE SEQUENCE [LARGE SCALE GENOMIC DNA]</scope>
</reference>
<evidence type="ECO:0000313" key="2">
    <source>
        <dbReference type="EMBL" id="SCU96528.1"/>
    </source>
</evidence>
<dbReference type="Gene3D" id="3.60.10.10">
    <property type="entry name" value="Endonuclease/exonuclease/phosphatase"/>
    <property type="match status" value="1"/>
</dbReference>
<protein>
    <submittedName>
        <fullName evidence="2">LAMI_0F06854g1_1</fullName>
    </submittedName>
</protein>
<proteinExistence type="predicted"/>
<dbReference type="Proteomes" id="UP000191024">
    <property type="component" value="Chromosome F"/>
</dbReference>
<dbReference type="EMBL" id="LT598467">
    <property type="protein sequence ID" value="SCU96528.1"/>
    <property type="molecule type" value="Genomic_DNA"/>
</dbReference>
<dbReference type="OrthoDB" id="428734at2759"/>
<organism evidence="2 3">
    <name type="scientific">Lachancea mirantina</name>
    <dbReference type="NCBI Taxonomy" id="1230905"/>
    <lineage>
        <taxon>Eukaryota</taxon>
        <taxon>Fungi</taxon>
        <taxon>Dikarya</taxon>
        <taxon>Ascomycota</taxon>
        <taxon>Saccharomycotina</taxon>
        <taxon>Saccharomycetes</taxon>
        <taxon>Saccharomycetales</taxon>
        <taxon>Saccharomycetaceae</taxon>
        <taxon>Lachancea</taxon>
    </lineage>
</organism>
<dbReference type="PANTHER" id="PTHR12121:SF11">
    <property type="entry name" value="RNA EXONUCLEASE NGL1"/>
    <property type="match status" value="1"/>
</dbReference>
<accession>A0A1G4JZ66</accession>
<feature type="domain" description="Endonuclease/exonuclease/phosphatase" evidence="1">
    <location>
        <begin position="47"/>
        <end position="371"/>
    </location>
</feature>
<name>A0A1G4JZ66_9SACH</name>
<evidence type="ECO:0000313" key="3">
    <source>
        <dbReference type="Proteomes" id="UP000191024"/>
    </source>
</evidence>
<dbReference type="InterPro" id="IPR005135">
    <property type="entry name" value="Endo/exonuclease/phosphatase"/>
</dbReference>
<dbReference type="Pfam" id="PF03372">
    <property type="entry name" value="Exo_endo_phos"/>
    <property type="match status" value="1"/>
</dbReference>
<dbReference type="InterPro" id="IPR050410">
    <property type="entry name" value="CCR4/nocturin_mRNA_transcr"/>
</dbReference>
<evidence type="ECO:0000259" key="1">
    <source>
        <dbReference type="Pfam" id="PF03372"/>
    </source>
</evidence>
<dbReference type="PANTHER" id="PTHR12121">
    <property type="entry name" value="CARBON CATABOLITE REPRESSOR PROTEIN 4"/>
    <property type="match status" value="1"/>
</dbReference>
<dbReference type="GO" id="GO:0000175">
    <property type="term" value="F:3'-5'-RNA exonuclease activity"/>
    <property type="evidence" value="ECO:0007669"/>
    <property type="project" value="TreeGrafter"/>
</dbReference>
<dbReference type="InterPro" id="IPR036691">
    <property type="entry name" value="Endo/exonu/phosph_ase_sf"/>
</dbReference>
<dbReference type="SUPFAM" id="SSF56219">
    <property type="entry name" value="DNase I-like"/>
    <property type="match status" value="1"/>
</dbReference>
<dbReference type="AlphaFoldDB" id="A0A1G4JZ66"/>